<feature type="binding site" evidence="8">
    <location>
        <position position="106"/>
    </location>
    <ligand>
        <name>Zn(2+)</name>
        <dbReference type="ChEBI" id="CHEBI:29105"/>
    </ligand>
</feature>
<dbReference type="GO" id="GO:0005829">
    <property type="term" value="C:cytosol"/>
    <property type="evidence" value="ECO:0007669"/>
    <property type="project" value="TreeGrafter"/>
</dbReference>
<dbReference type="NCBIfam" id="TIGR00218">
    <property type="entry name" value="manA"/>
    <property type="match status" value="1"/>
</dbReference>
<evidence type="ECO:0000313" key="11">
    <source>
        <dbReference type="Proteomes" id="UP000315389"/>
    </source>
</evidence>
<dbReference type="CDD" id="cd07011">
    <property type="entry name" value="cupin_PMI_type_I_N"/>
    <property type="match status" value="1"/>
</dbReference>
<feature type="domain" description="Phosphomannose isomerase type I catalytic" evidence="9">
    <location>
        <begin position="1"/>
        <end position="156"/>
    </location>
</feature>
<reference evidence="10 11" key="1">
    <citation type="submission" date="2019-06" db="EMBL/GenBank/DDBJ databases">
        <title>Sequencing the genomes of 1000 actinobacteria strains.</title>
        <authorList>
            <person name="Klenk H.-P."/>
        </authorList>
    </citation>
    <scope>NUCLEOTIDE SEQUENCE [LARGE SCALE GENOMIC DNA]</scope>
    <source>
        <strain evidence="10 11">DSM 4813</strain>
    </source>
</reference>
<keyword evidence="6 10" id="KW-0413">Isomerase</keyword>
<keyword evidence="11" id="KW-1185">Reference proteome</keyword>
<dbReference type="Proteomes" id="UP000315389">
    <property type="component" value="Unassembled WGS sequence"/>
</dbReference>
<evidence type="ECO:0000259" key="9">
    <source>
        <dbReference type="Pfam" id="PF20511"/>
    </source>
</evidence>
<dbReference type="GO" id="GO:0005975">
    <property type="term" value="P:carbohydrate metabolic process"/>
    <property type="evidence" value="ECO:0007669"/>
    <property type="project" value="InterPro"/>
</dbReference>
<dbReference type="InterPro" id="IPR011051">
    <property type="entry name" value="RmlC_Cupin_sf"/>
</dbReference>
<dbReference type="RefSeq" id="WP_170222720.1">
    <property type="nucleotide sequence ID" value="NZ_BAAASV010000002.1"/>
</dbReference>
<dbReference type="Pfam" id="PF20511">
    <property type="entry name" value="PMI_typeI_cat"/>
    <property type="match status" value="1"/>
</dbReference>
<dbReference type="PANTHER" id="PTHR10309">
    <property type="entry name" value="MANNOSE-6-PHOSPHATE ISOMERASE"/>
    <property type="match status" value="1"/>
</dbReference>
<dbReference type="PIRSF" id="PIRSF001480">
    <property type="entry name" value="Mannose-6-phosphate_isomerase"/>
    <property type="match status" value="1"/>
</dbReference>
<dbReference type="SUPFAM" id="SSF51182">
    <property type="entry name" value="RmlC-like cupins"/>
    <property type="match status" value="1"/>
</dbReference>
<comment type="cofactor">
    <cofactor evidence="8">
        <name>Zn(2+)</name>
        <dbReference type="ChEBI" id="CHEBI:29105"/>
    </cofactor>
    <text evidence="8">Binds 1 zinc ion per subunit.</text>
</comment>
<dbReference type="EC" id="5.3.1.8" evidence="3"/>
<evidence type="ECO:0000256" key="3">
    <source>
        <dbReference type="ARBA" id="ARBA00011956"/>
    </source>
</evidence>
<feature type="binding site" evidence="8">
    <location>
        <position position="141"/>
    </location>
    <ligand>
        <name>Zn(2+)</name>
        <dbReference type="ChEBI" id="CHEBI:29105"/>
    </ligand>
</feature>
<comment type="catalytic activity">
    <reaction evidence="1">
        <text>D-mannose 6-phosphate = D-fructose 6-phosphate</text>
        <dbReference type="Rhea" id="RHEA:12356"/>
        <dbReference type="ChEBI" id="CHEBI:58735"/>
        <dbReference type="ChEBI" id="CHEBI:61527"/>
        <dbReference type="EC" id="5.3.1.8"/>
    </reaction>
</comment>
<evidence type="ECO:0000256" key="5">
    <source>
        <dbReference type="ARBA" id="ARBA00022833"/>
    </source>
</evidence>
<feature type="binding site" evidence="8">
    <location>
        <position position="263"/>
    </location>
    <ligand>
        <name>Zn(2+)</name>
        <dbReference type="ChEBI" id="CHEBI:29105"/>
    </ligand>
</feature>
<keyword evidence="4 8" id="KW-0479">Metal-binding</keyword>
<dbReference type="InterPro" id="IPR014710">
    <property type="entry name" value="RmlC-like_jellyroll"/>
</dbReference>
<dbReference type="InterPro" id="IPR046457">
    <property type="entry name" value="PMI_typeI_cat"/>
</dbReference>
<evidence type="ECO:0000256" key="7">
    <source>
        <dbReference type="PIRSR" id="PIRSR001480-1"/>
    </source>
</evidence>
<dbReference type="EMBL" id="VFOS01000004">
    <property type="protein sequence ID" value="TQL57418.1"/>
    <property type="molecule type" value="Genomic_DNA"/>
</dbReference>
<proteinExistence type="inferred from homology"/>
<sequence>MLRLQGRIQHYDWGSLSAIPELVHLPQDGKPWAEIWFGAHPGAPALVSSAQPWVPALADESSVAASAPQPLDEWIARNHDAALGAGREALPFLVKLLAAGRPLSLQAHPDMAQAIAGYRAEQDAGTPRDQANYADSSHKPESLFALAPTRALAGFRRPAAIAADLDRIGSPQLEPIAHLLRAGTLRDAFTRLLQLPAADVQPALDALAVAVSDGQSWGQDAIAVAQEILIAYPGDVGVLATIFLNAVALAPGQALSVGAGIVHCYLSGLGLEVMANSDNVLRAGLTSKRVDVAELVRILNFEPAPALIDDPPVHAAAGAKVRAYPPHFAEYAVTVYELDGTGPYAETEAKGPRILLGLDGASTIESDQGRVILGAGDAAFAGDGELLRLQGTGTVAIVRVP</sequence>
<evidence type="ECO:0000256" key="6">
    <source>
        <dbReference type="ARBA" id="ARBA00023235"/>
    </source>
</evidence>
<dbReference type="PANTHER" id="PTHR10309:SF0">
    <property type="entry name" value="MANNOSE-6-PHOSPHATE ISOMERASE"/>
    <property type="match status" value="1"/>
</dbReference>
<dbReference type="Gene3D" id="1.10.441.10">
    <property type="entry name" value="Phosphomannose Isomerase, domain 2"/>
    <property type="match status" value="1"/>
</dbReference>
<dbReference type="InterPro" id="IPR016305">
    <property type="entry name" value="Mannose-6-P_Isomerase"/>
</dbReference>
<protein>
    <recommendedName>
        <fullName evidence="3">mannose-6-phosphate isomerase</fullName>
        <ecNumber evidence="3">5.3.1.8</ecNumber>
    </recommendedName>
</protein>
<dbReference type="PRINTS" id="PR00714">
    <property type="entry name" value="MAN6PISMRASE"/>
</dbReference>
<feature type="binding site" evidence="8">
    <location>
        <position position="108"/>
    </location>
    <ligand>
        <name>Zn(2+)</name>
        <dbReference type="ChEBI" id="CHEBI:29105"/>
    </ligand>
</feature>
<evidence type="ECO:0000256" key="4">
    <source>
        <dbReference type="ARBA" id="ARBA00022723"/>
    </source>
</evidence>
<evidence type="ECO:0000256" key="2">
    <source>
        <dbReference type="ARBA" id="ARBA00010772"/>
    </source>
</evidence>
<dbReference type="GO" id="GO:0009298">
    <property type="term" value="P:GDP-mannose biosynthetic process"/>
    <property type="evidence" value="ECO:0007669"/>
    <property type="project" value="InterPro"/>
</dbReference>
<evidence type="ECO:0000256" key="1">
    <source>
        <dbReference type="ARBA" id="ARBA00000757"/>
    </source>
</evidence>
<accession>A0A542ZAP7</accession>
<organism evidence="10 11">
    <name type="scientific">Rarobacter faecitabidus</name>
    <dbReference type="NCBI Taxonomy" id="13243"/>
    <lineage>
        <taxon>Bacteria</taxon>
        <taxon>Bacillati</taxon>
        <taxon>Actinomycetota</taxon>
        <taxon>Actinomycetes</taxon>
        <taxon>Micrococcales</taxon>
        <taxon>Rarobacteraceae</taxon>
        <taxon>Rarobacter</taxon>
    </lineage>
</organism>
<dbReference type="InterPro" id="IPR001250">
    <property type="entry name" value="Man6P_Isoase-1"/>
</dbReference>
<evidence type="ECO:0000313" key="10">
    <source>
        <dbReference type="EMBL" id="TQL57418.1"/>
    </source>
</evidence>
<feature type="active site" evidence="7">
    <location>
        <position position="282"/>
    </location>
</feature>
<comment type="similarity">
    <text evidence="2">Belongs to the mannose-6-phosphate isomerase type 1 family.</text>
</comment>
<evidence type="ECO:0000256" key="8">
    <source>
        <dbReference type="PIRSR" id="PIRSR001480-2"/>
    </source>
</evidence>
<dbReference type="GO" id="GO:0008270">
    <property type="term" value="F:zinc ion binding"/>
    <property type="evidence" value="ECO:0007669"/>
    <property type="project" value="InterPro"/>
</dbReference>
<dbReference type="Gene3D" id="2.60.120.10">
    <property type="entry name" value="Jelly Rolls"/>
    <property type="match status" value="2"/>
</dbReference>
<comment type="caution">
    <text evidence="10">The sequence shown here is derived from an EMBL/GenBank/DDBJ whole genome shotgun (WGS) entry which is preliminary data.</text>
</comment>
<keyword evidence="5 8" id="KW-0862">Zinc</keyword>
<name>A0A542ZAP7_RARFA</name>
<dbReference type="GO" id="GO:0004476">
    <property type="term" value="F:mannose-6-phosphate isomerase activity"/>
    <property type="evidence" value="ECO:0007669"/>
    <property type="project" value="UniProtKB-EC"/>
</dbReference>
<dbReference type="AlphaFoldDB" id="A0A542ZAP7"/>
<gene>
    <name evidence="10" type="ORF">FB461_2152</name>
</gene>